<protein>
    <submittedName>
        <fullName evidence="2">Uncharacterized protein</fullName>
    </submittedName>
</protein>
<organism evidence="2 3">
    <name type="scientific">Cymbomonas tetramitiformis</name>
    <dbReference type="NCBI Taxonomy" id="36881"/>
    <lineage>
        <taxon>Eukaryota</taxon>
        <taxon>Viridiplantae</taxon>
        <taxon>Chlorophyta</taxon>
        <taxon>Pyramimonadophyceae</taxon>
        <taxon>Pyramimonadales</taxon>
        <taxon>Pyramimonadaceae</taxon>
        <taxon>Cymbomonas</taxon>
    </lineage>
</organism>
<proteinExistence type="inferred from homology"/>
<dbReference type="InterPro" id="IPR050960">
    <property type="entry name" value="AB_hydrolase_4_sf"/>
</dbReference>
<dbReference type="EMBL" id="LGRX02003641">
    <property type="protein sequence ID" value="KAK3281923.1"/>
    <property type="molecule type" value="Genomic_DNA"/>
</dbReference>
<dbReference type="GO" id="GO:0034338">
    <property type="term" value="F:short-chain carboxylesterase activity"/>
    <property type="evidence" value="ECO:0007669"/>
    <property type="project" value="TreeGrafter"/>
</dbReference>
<gene>
    <name evidence="2" type="ORF">CYMTET_10312</name>
</gene>
<keyword evidence="3" id="KW-1185">Reference proteome</keyword>
<dbReference type="Proteomes" id="UP001190700">
    <property type="component" value="Unassembled WGS sequence"/>
</dbReference>
<dbReference type="SUPFAM" id="SSF53474">
    <property type="entry name" value="alpha/beta-Hydrolases"/>
    <property type="match status" value="1"/>
</dbReference>
<dbReference type="GO" id="GO:0047372">
    <property type="term" value="F:monoacylglycerol lipase activity"/>
    <property type="evidence" value="ECO:0007669"/>
    <property type="project" value="TreeGrafter"/>
</dbReference>
<sequence>YKTVDDYYRDNSSGDVIEQISIPMLCIQAEDDPISLDRAIPRSAIAANPNTVLVTTPTGGHLGWTAGDRAPFGAPWTNKPVIEYFVAMAEIVARQRESCLVGASSNSEESL</sequence>
<evidence type="ECO:0000313" key="2">
    <source>
        <dbReference type="EMBL" id="KAK3281923.1"/>
    </source>
</evidence>
<reference evidence="2 3" key="1">
    <citation type="journal article" date="2015" name="Genome Biol. Evol.">
        <title>Comparative Genomics of a Bacterivorous Green Alga Reveals Evolutionary Causalities and Consequences of Phago-Mixotrophic Mode of Nutrition.</title>
        <authorList>
            <person name="Burns J.A."/>
            <person name="Paasch A."/>
            <person name="Narechania A."/>
            <person name="Kim E."/>
        </authorList>
    </citation>
    <scope>NUCLEOTIDE SEQUENCE [LARGE SCALE GENOMIC DNA]</scope>
    <source>
        <strain evidence="2 3">PLY_AMNH</strain>
    </source>
</reference>
<evidence type="ECO:0000256" key="1">
    <source>
        <dbReference type="ARBA" id="ARBA00010884"/>
    </source>
</evidence>
<comment type="similarity">
    <text evidence="1">Belongs to the AB hydrolase superfamily. AB hydrolase 4 family.</text>
</comment>
<dbReference type="PANTHER" id="PTHR10794:SF84">
    <property type="entry name" value="ESTERASE_LIPASE_THIOESTERASE FAMILY PROTEIN"/>
    <property type="match status" value="1"/>
</dbReference>
<accession>A0AAE0GPN2</accession>
<comment type="caution">
    <text evidence="2">The sequence shown here is derived from an EMBL/GenBank/DDBJ whole genome shotgun (WGS) entry which is preliminary data.</text>
</comment>
<name>A0AAE0GPN2_9CHLO</name>
<dbReference type="AlphaFoldDB" id="A0AAE0GPN2"/>
<evidence type="ECO:0000313" key="3">
    <source>
        <dbReference type="Proteomes" id="UP001190700"/>
    </source>
</evidence>
<feature type="non-terminal residue" evidence="2">
    <location>
        <position position="1"/>
    </location>
</feature>
<dbReference type="InterPro" id="IPR029058">
    <property type="entry name" value="AB_hydrolase_fold"/>
</dbReference>
<dbReference type="PANTHER" id="PTHR10794">
    <property type="entry name" value="ABHYDROLASE DOMAIN-CONTAINING PROTEIN"/>
    <property type="match status" value="1"/>
</dbReference>